<dbReference type="EMBL" id="BGZK01000422">
    <property type="protein sequence ID" value="GBP42682.1"/>
    <property type="molecule type" value="Genomic_DNA"/>
</dbReference>
<sequence length="116" mass="13226">MPFSTCGRDQILYQKTTATKTRTTLPGTEKPQLITTNNQTQQLTAQRINIKFNQHTLPARPVTAGESDHYPLTTNNKIYIATINTRTLRTSESLLELEEVLKDIIHWDVIGISEMR</sequence>
<protein>
    <submittedName>
        <fullName evidence="1">Uncharacterized protein</fullName>
    </submittedName>
</protein>
<proteinExistence type="predicted"/>
<accession>A0A4C1VWE9</accession>
<dbReference type="AlphaFoldDB" id="A0A4C1VWE9"/>
<gene>
    <name evidence="1" type="ORF">EVAR_21957_1</name>
</gene>
<comment type="caution">
    <text evidence="1">The sequence shown here is derived from an EMBL/GenBank/DDBJ whole genome shotgun (WGS) entry which is preliminary data.</text>
</comment>
<dbReference type="Proteomes" id="UP000299102">
    <property type="component" value="Unassembled WGS sequence"/>
</dbReference>
<name>A0A4C1VWE9_EUMVA</name>
<reference evidence="1 2" key="1">
    <citation type="journal article" date="2019" name="Commun. Biol.">
        <title>The bagworm genome reveals a unique fibroin gene that provides high tensile strength.</title>
        <authorList>
            <person name="Kono N."/>
            <person name="Nakamura H."/>
            <person name="Ohtoshi R."/>
            <person name="Tomita M."/>
            <person name="Numata K."/>
            <person name="Arakawa K."/>
        </authorList>
    </citation>
    <scope>NUCLEOTIDE SEQUENCE [LARGE SCALE GENOMIC DNA]</scope>
</reference>
<organism evidence="1 2">
    <name type="scientific">Eumeta variegata</name>
    <name type="common">Bagworm moth</name>
    <name type="synonym">Eumeta japonica</name>
    <dbReference type="NCBI Taxonomy" id="151549"/>
    <lineage>
        <taxon>Eukaryota</taxon>
        <taxon>Metazoa</taxon>
        <taxon>Ecdysozoa</taxon>
        <taxon>Arthropoda</taxon>
        <taxon>Hexapoda</taxon>
        <taxon>Insecta</taxon>
        <taxon>Pterygota</taxon>
        <taxon>Neoptera</taxon>
        <taxon>Endopterygota</taxon>
        <taxon>Lepidoptera</taxon>
        <taxon>Glossata</taxon>
        <taxon>Ditrysia</taxon>
        <taxon>Tineoidea</taxon>
        <taxon>Psychidae</taxon>
        <taxon>Oiketicinae</taxon>
        <taxon>Eumeta</taxon>
    </lineage>
</organism>
<evidence type="ECO:0000313" key="1">
    <source>
        <dbReference type="EMBL" id="GBP42682.1"/>
    </source>
</evidence>
<evidence type="ECO:0000313" key="2">
    <source>
        <dbReference type="Proteomes" id="UP000299102"/>
    </source>
</evidence>
<keyword evidence="2" id="KW-1185">Reference proteome</keyword>